<dbReference type="PROSITE" id="PS51832">
    <property type="entry name" value="HD_GYP"/>
    <property type="match status" value="1"/>
</dbReference>
<proteinExistence type="predicted"/>
<dbReference type="InterPro" id="IPR006675">
    <property type="entry name" value="HDIG_dom"/>
</dbReference>
<name>A0ABZ3IP82_9FIRM</name>
<dbReference type="Gene3D" id="1.10.3210.10">
    <property type="entry name" value="Hypothetical protein af1432"/>
    <property type="match status" value="1"/>
</dbReference>
<dbReference type="RefSeq" id="WP_094606843.1">
    <property type="nucleotide sequence ID" value="NZ_CP155573.1"/>
</dbReference>
<keyword evidence="2" id="KW-0378">Hydrolase</keyword>
<keyword evidence="3" id="KW-1185">Reference proteome</keyword>
<reference evidence="2" key="1">
    <citation type="submission" date="2024-05" db="EMBL/GenBank/DDBJ databases">
        <title>Isolation and characterization of Sporomusa carbonis sp. nov., a carboxydotrophic hydrogenogen in the genus of Sporomusa isolated from a charcoal burning pile.</title>
        <authorList>
            <person name="Boeer T."/>
            <person name="Rosenbaum F."/>
            <person name="Eysell L."/>
            <person name="Mueller V."/>
            <person name="Daniel R."/>
            <person name="Poehlein A."/>
        </authorList>
    </citation>
    <scope>NUCLEOTIDE SEQUENCE [LARGE SCALE GENOMIC DNA]</scope>
    <source>
        <strain evidence="2">DSM 10669</strain>
    </source>
</reference>
<sequence>MKISDATISFLLRQSVPTITWNQSFIFSHALHVEKIALRLGENLGLSAQDLAILSWGCILHDIGKFSLPQTFFEQTILSINDYKEIKRHPGLGYIALREIDFNREALEIVLYHHERFDGLGYPFGLKGKEIPLNTRICSLADSFEVMLWGRNYQKNKTYQEALDDIAANSGTQFDPELVVHFINLFG</sequence>
<dbReference type="Pfam" id="PF13487">
    <property type="entry name" value="HD_5"/>
    <property type="match status" value="1"/>
</dbReference>
<evidence type="ECO:0000313" key="3">
    <source>
        <dbReference type="Proteomes" id="UP000216752"/>
    </source>
</evidence>
<dbReference type="InterPro" id="IPR037522">
    <property type="entry name" value="HD_GYP_dom"/>
</dbReference>
<dbReference type="PANTHER" id="PTHR43155">
    <property type="entry name" value="CYCLIC DI-GMP PHOSPHODIESTERASE PA4108-RELATED"/>
    <property type="match status" value="1"/>
</dbReference>
<evidence type="ECO:0000313" key="2">
    <source>
        <dbReference type="EMBL" id="XFO67272.1"/>
    </source>
</evidence>
<dbReference type="NCBIfam" id="TIGR00277">
    <property type="entry name" value="HDIG"/>
    <property type="match status" value="1"/>
</dbReference>
<dbReference type="EMBL" id="CP155573">
    <property type="protein sequence ID" value="XFO67272.1"/>
    <property type="molecule type" value="Genomic_DNA"/>
</dbReference>
<organism evidence="2 3">
    <name type="scientific">Sporomusa silvacetica DSM 10669</name>
    <dbReference type="NCBI Taxonomy" id="1123289"/>
    <lineage>
        <taxon>Bacteria</taxon>
        <taxon>Bacillati</taxon>
        <taxon>Bacillota</taxon>
        <taxon>Negativicutes</taxon>
        <taxon>Selenomonadales</taxon>
        <taxon>Sporomusaceae</taxon>
        <taxon>Sporomusa</taxon>
    </lineage>
</organism>
<dbReference type="GO" id="GO:0016787">
    <property type="term" value="F:hydrolase activity"/>
    <property type="evidence" value="ECO:0007669"/>
    <property type="project" value="UniProtKB-KW"/>
</dbReference>
<protein>
    <submittedName>
        <fullName evidence="2">Cyclic di-GMP phosphodiesterase</fullName>
        <ecNumber evidence="2">3.1.4.-</ecNumber>
    </submittedName>
</protein>
<accession>A0ABZ3IP82</accession>
<evidence type="ECO:0000259" key="1">
    <source>
        <dbReference type="PROSITE" id="PS51832"/>
    </source>
</evidence>
<feature type="domain" description="HD-GYP" evidence="1">
    <location>
        <begin position="1"/>
        <end position="187"/>
    </location>
</feature>
<dbReference type="CDD" id="cd00077">
    <property type="entry name" value="HDc"/>
    <property type="match status" value="1"/>
</dbReference>
<dbReference type="SUPFAM" id="SSF109604">
    <property type="entry name" value="HD-domain/PDEase-like"/>
    <property type="match status" value="1"/>
</dbReference>
<dbReference type="PANTHER" id="PTHR43155:SF2">
    <property type="entry name" value="CYCLIC DI-GMP PHOSPHODIESTERASE PA4108"/>
    <property type="match status" value="1"/>
</dbReference>
<dbReference type="Proteomes" id="UP000216752">
    <property type="component" value="Chromosome"/>
</dbReference>
<dbReference type="InterPro" id="IPR003607">
    <property type="entry name" value="HD/PDEase_dom"/>
</dbReference>
<dbReference type="SMART" id="SM00471">
    <property type="entry name" value="HDc"/>
    <property type="match status" value="1"/>
</dbReference>
<gene>
    <name evidence="2" type="ORF">SPSIL_034670</name>
</gene>
<dbReference type="EC" id="3.1.4.-" evidence="2"/>